<gene>
    <name evidence="2" type="ORF">L21SP2_0584</name>
</gene>
<sequence>MIFLLLYNVYLLVVLGYTSFPAPKKKLGAKKWRTIQKKAYQF</sequence>
<protein>
    <submittedName>
        <fullName evidence="2">Uncharacterized protein</fullName>
    </submittedName>
</protein>
<evidence type="ECO:0000256" key="1">
    <source>
        <dbReference type="SAM" id="Phobius"/>
    </source>
</evidence>
<proteinExistence type="predicted"/>
<accession>V5WDZ9</accession>
<dbReference type="AlphaFoldDB" id="V5WDZ9"/>
<dbReference type="HOGENOM" id="CLU_3257628_0_0_12"/>
<feature type="transmembrane region" description="Helical" evidence="1">
    <location>
        <begin position="6"/>
        <end position="23"/>
    </location>
</feature>
<evidence type="ECO:0000313" key="2">
    <source>
        <dbReference type="EMBL" id="AHC14013.1"/>
    </source>
</evidence>
<dbReference type="KEGG" id="slr:L21SP2_0584"/>
<reference evidence="2 3" key="1">
    <citation type="journal article" date="2015" name="Stand. Genomic Sci.">
        <title>Complete genome sequence and description of Salinispira pacifica gen. nov., sp. nov., a novel spirochaete isolated form a hypersaline microbial mat.</title>
        <authorList>
            <person name="Ben Hania W."/>
            <person name="Joseph M."/>
            <person name="Schumann P."/>
            <person name="Bunk B."/>
            <person name="Fiebig A."/>
            <person name="Sproer C."/>
            <person name="Klenk H.P."/>
            <person name="Fardeau M.L."/>
            <person name="Spring S."/>
        </authorList>
    </citation>
    <scope>NUCLEOTIDE SEQUENCE [LARGE SCALE GENOMIC DNA]</scope>
    <source>
        <strain evidence="2 3">L21-RPul-D2</strain>
    </source>
</reference>
<organism evidence="2 3">
    <name type="scientific">Salinispira pacifica</name>
    <dbReference type="NCBI Taxonomy" id="1307761"/>
    <lineage>
        <taxon>Bacteria</taxon>
        <taxon>Pseudomonadati</taxon>
        <taxon>Spirochaetota</taxon>
        <taxon>Spirochaetia</taxon>
        <taxon>Spirochaetales</taxon>
        <taxon>Spirochaetaceae</taxon>
        <taxon>Salinispira</taxon>
    </lineage>
</organism>
<dbReference type="Proteomes" id="UP000018680">
    <property type="component" value="Chromosome"/>
</dbReference>
<keyword evidence="1" id="KW-0812">Transmembrane</keyword>
<evidence type="ECO:0000313" key="3">
    <source>
        <dbReference type="Proteomes" id="UP000018680"/>
    </source>
</evidence>
<keyword evidence="1" id="KW-1133">Transmembrane helix</keyword>
<keyword evidence="3" id="KW-1185">Reference proteome</keyword>
<dbReference type="EMBL" id="CP006939">
    <property type="protein sequence ID" value="AHC14013.1"/>
    <property type="molecule type" value="Genomic_DNA"/>
</dbReference>
<keyword evidence="1" id="KW-0472">Membrane</keyword>
<name>V5WDZ9_9SPIO</name>